<protein>
    <submittedName>
        <fullName evidence="1">Uncharacterized protein</fullName>
    </submittedName>
</protein>
<accession>A0A177B0F2</accession>
<sequence length="289" mass="33033">MDGDSRKTCIENLKKNFNQRKITFYRFLSLPNMRVEASYKVANILGVAGRSYMDGEIVETVKLINPGKESDFAEIPLSRVTIQRRQCSISKQLKQSLITTVLNSKSIFSLAVDESTDICDSAQLLIFVRSLSSDFITHEDLLSMETLRGIACGVDIFEAVKKSCRDSNLDMKNLRGICSDGAPAMIGRKQGFNFYKGKDKQCPLDDTKFLVSLAFQCLQGKNMNVCLMYRKIQDFMNKCRFLQGNIMKKQYFHLPKLYYFIKEKIIDEKDIPTSTFASVFDLILLNFED</sequence>
<dbReference type="EMBL" id="LWCA01000584">
    <property type="protein sequence ID" value="OAF67748.1"/>
    <property type="molecule type" value="Genomic_DNA"/>
</dbReference>
<gene>
    <name evidence="1" type="ORF">A3Q56_04426</name>
</gene>
<dbReference type="OrthoDB" id="6116262at2759"/>
<keyword evidence="2" id="KW-1185">Reference proteome</keyword>
<dbReference type="AlphaFoldDB" id="A0A177B0F2"/>
<name>A0A177B0F2_9BILA</name>
<dbReference type="PANTHER" id="PTHR45913:SF5">
    <property type="entry name" value="GENERAL TRANSCRIPTION FACTOR II-I REPEAT DOMAIN-CONTAINING PROTEIN 2A-LIKE PROTEIN"/>
    <property type="match status" value="1"/>
</dbReference>
<comment type="caution">
    <text evidence="1">The sequence shown here is derived from an EMBL/GenBank/DDBJ whole genome shotgun (WGS) entry which is preliminary data.</text>
</comment>
<reference evidence="1 2" key="1">
    <citation type="submission" date="2016-04" db="EMBL/GenBank/DDBJ databases">
        <title>The genome of Intoshia linei affirms orthonectids as highly simplified spiralians.</title>
        <authorList>
            <person name="Mikhailov K.V."/>
            <person name="Slusarev G.S."/>
            <person name="Nikitin M.A."/>
            <person name="Logacheva M.D."/>
            <person name="Penin A."/>
            <person name="Aleoshin V."/>
            <person name="Panchin Y.V."/>
        </authorList>
    </citation>
    <scope>NUCLEOTIDE SEQUENCE [LARGE SCALE GENOMIC DNA]</scope>
    <source>
        <strain evidence="1">Intl2013</strain>
        <tissue evidence="1">Whole animal</tissue>
    </source>
</reference>
<dbReference type="Proteomes" id="UP000078046">
    <property type="component" value="Unassembled WGS sequence"/>
</dbReference>
<evidence type="ECO:0000313" key="1">
    <source>
        <dbReference type="EMBL" id="OAF67748.1"/>
    </source>
</evidence>
<dbReference type="PANTHER" id="PTHR45913">
    <property type="entry name" value="EPM2A-INTERACTING PROTEIN 1"/>
    <property type="match status" value="1"/>
</dbReference>
<organism evidence="1 2">
    <name type="scientific">Intoshia linei</name>
    <dbReference type="NCBI Taxonomy" id="1819745"/>
    <lineage>
        <taxon>Eukaryota</taxon>
        <taxon>Metazoa</taxon>
        <taxon>Spiralia</taxon>
        <taxon>Lophotrochozoa</taxon>
        <taxon>Mesozoa</taxon>
        <taxon>Orthonectida</taxon>
        <taxon>Rhopaluridae</taxon>
        <taxon>Intoshia</taxon>
    </lineage>
</organism>
<evidence type="ECO:0000313" key="2">
    <source>
        <dbReference type="Proteomes" id="UP000078046"/>
    </source>
</evidence>
<proteinExistence type="predicted"/>